<dbReference type="Proteomes" id="UP000010301">
    <property type="component" value="Unassembled WGS sequence"/>
</dbReference>
<dbReference type="HOGENOM" id="CLU_1068034_0_0_11"/>
<reference evidence="2 3" key="1">
    <citation type="submission" date="2009-01" db="EMBL/GenBank/DDBJ databases">
        <authorList>
            <person name="Qin X."/>
            <person name="Bachman B."/>
            <person name="Battles P."/>
            <person name="Bell A."/>
            <person name="Bess C."/>
            <person name="Bickham C."/>
            <person name="Chaboub L."/>
            <person name="Chen D."/>
            <person name="Coyle M."/>
            <person name="Deiros D.R."/>
            <person name="Dinh H."/>
            <person name="Forbes L."/>
            <person name="Fowler G."/>
            <person name="Francisco L."/>
            <person name="Fu Q."/>
            <person name="Gubbala S."/>
            <person name="Hale W."/>
            <person name="Han Y."/>
            <person name="Hemphill L."/>
            <person name="Highlander S.K."/>
            <person name="Hirani K."/>
            <person name="Hogues M."/>
            <person name="Jackson L."/>
            <person name="Jakkamsetti A."/>
            <person name="Javaid M."/>
            <person name="Jiang H."/>
            <person name="Korchina V."/>
            <person name="Kovar C."/>
            <person name="Lara F."/>
            <person name="Lee S."/>
            <person name="Mata R."/>
            <person name="Mathew T."/>
            <person name="Moen C."/>
            <person name="Morales K."/>
            <person name="Munidasa M."/>
            <person name="Nazareth L."/>
            <person name="Ngo R."/>
            <person name="Nguyen L."/>
            <person name="Okwuonu G."/>
            <person name="Ongeri F."/>
            <person name="Patil S."/>
            <person name="Petrosino J."/>
            <person name="Pham C."/>
            <person name="Pham P."/>
            <person name="Pu L.-L."/>
            <person name="Puazo M."/>
            <person name="Raj R."/>
            <person name="Reid J."/>
            <person name="Rouhana J."/>
            <person name="Saada N."/>
            <person name="Shang Y."/>
            <person name="Simmons D."/>
            <person name="Thornton R."/>
            <person name="Warren J."/>
            <person name="Weissenberger G."/>
            <person name="Zhang J."/>
            <person name="Zhang L."/>
            <person name="Zhou C."/>
            <person name="Zhu D."/>
            <person name="Muzny D."/>
            <person name="Worley K."/>
            <person name="Gibbs R."/>
        </authorList>
    </citation>
    <scope>NUCLEOTIDE SEQUENCE [LARGE SCALE GENOMIC DNA]</scope>
    <source>
        <strain evidence="2 3">DSM 15436</strain>
    </source>
</reference>
<accession>C0W0U2</accession>
<feature type="transmembrane region" description="Helical" evidence="1">
    <location>
        <begin position="119"/>
        <end position="140"/>
    </location>
</feature>
<keyword evidence="1" id="KW-0812">Transmembrane</keyword>
<organism evidence="2 3">
    <name type="scientific">Gleimia coleocanis DSM 15436</name>
    <dbReference type="NCBI Taxonomy" id="525245"/>
    <lineage>
        <taxon>Bacteria</taxon>
        <taxon>Bacillati</taxon>
        <taxon>Actinomycetota</taxon>
        <taxon>Actinomycetes</taxon>
        <taxon>Actinomycetales</taxon>
        <taxon>Actinomycetaceae</taxon>
        <taxon>Gleimia</taxon>
    </lineage>
</organism>
<evidence type="ECO:0000313" key="3">
    <source>
        <dbReference type="Proteomes" id="UP000010301"/>
    </source>
</evidence>
<feature type="transmembrane region" description="Helical" evidence="1">
    <location>
        <begin position="172"/>
        <end position="191"/>
    </location>
</feature>
<name>C0W0U2_9ACTO</name>
<sequence length="260" mass="29121">MMLPLTRLPMKTWRIIGWIASLYLAVVAFIQLITVLFAVVPTGYLSTNTNLFISGFDTEITFERSLPTILILILGEMVITASAVVVLWFTQRAAETLPYEDGPVRGQKRFTMISRWHQAAIVVVAGGLLSSLIGVGQRFWLWNGIIQPFLTEEKINYAVPSLTSVLFSFRGLVWNAATVMMLLGIFIILFFEKLETPVPAPAVDEVVEPEDLAFEEPPATTGMIALQALPGSIKEMPADMKSMPVRLWRRAQRWLKDFSS</sequence>
<dbReference type="RefSeq" id="WP_006546457.1">
    <property type="nucleotide sequence ID" value="NZ_DS999543.1"/>
</dbReference>
<keyword evidence="1" id="KW-0472">Membrane</keyword>
<evidence type="ECO:0000256" key="1">
    <source>
        <dbReference type="SAM" id="Phobius"/>
    </source>
</evidence>
<dbReference type="STRING" id="525245.HMPREF0044_0685"/>
<protein>
    <submittedName>
        <fullName evidence="2">Uncharacterized protein</fullName>
    </submittedName>
</protein>
<feature type="transmembrane region" description="Helical" evidence="1">
    <location>
        <begin position="21"/>
        <end position="45"/>
    </location>
</feature>
<keyword evidence="3" id="KW-1185">Reference proteome</keyword>
<keyword evidence="1" id="KW-1133">Transmembrane helix</keyword>
<evidence type="ECO:0000313" key="2">
    <source>
        <dbReference type="EMBL" id="EEH63666.1"/>
    </source>
</evidence>
<feature type="transmembrane region" description="Helical" evidence="1">
    <location>
        <begin position="65"/>
        <end position="89"/>
    </location>
</feature>
<dbReference type="OrthoDB" id="9768187at2"/>
<comment type="caution">
    <text evidence="2">The sequence shown here is derived from an EMBL/GenBank/DDBJ whole genome shotgun (WGS) entry which is preliminary data.</text>
</comment>
<dbReference type="AlphaFoldDB" id="C0W0U2"/>
<dbReference type="EMBL" id="ACFG01000030">
    <property type="protein sequence ID" value="EEH63666.1"/>
    <property type="molecule type" value="Genomic_DNA"/>
</dbReference>
<proteinExistence type="predicted"/>
<gene>
    <name evidence="2" type="ORF">HMPREF0044_0685</name>
</gene>